<feature type="transmembrane region" description="Helical" evidence="7">
    <location>
        <begin position="240"/>
        <end position="266"/>
    </location>
</feature>
<keyword evidence="5 7" id="KW-1133">Transmembrane helix</keyword>
<proteinExistence type="inferred from homology"/>
<keyword evidence="10" id="KW-1185">Reference proteome</keyword>
<evidence type="ECO:0000313" key="9">
    <source>
        <dbReference type="EMBL" id="QNN74715.1"/>
    </source>
</evidence>
<dbReference type="EMBL" id="CP060724">
    <property type="protein sequence ID" value="QNN74715.1"/>
    <property type="molecule type" value="Genomic_DNA"/>
</dbReference>
<dbReference type="Gene3D" id="1.10.3720.10">
    <property type="entry name" value="MetI-like"/>
    <property type="match status" value="1"/>
</dbReference>
<protein>
    <submittedName>
        <fullName evidence="9">ABC transporter permease</fullName>
    </submittedName>
</protein>
<dbReference type="PANTHER" id="PTHR43163">
    <property type="entry name" value="DIPEPTIDE TRANSPORT SYSTEM PERMEASE PROTEIN DPPB-RELATED"/>
    <property type="match status" value="1"/>
</dbReference>
<dbReference type="InterPro" id="IPR000515">
    <property type="entry name" value="MetI-like"/>
</dbReference>
<evidence type="ECO:0000256" key="3">
    <source>
        <dbReference type="ARBA" id="ARBA00022475"/>
    </source>
</evidence>
<dbReference type="RefSeq" id="WP_187528550.1">
    <property type="nucleotide sequence ID" value="NZ_CP060724.1"/>
</dbReference>
<evidence type="ECO:0000256" key="5">
    <source>
        <dbReference type="ARBA" id="ARBA00022989"/>
    </source>
</evidence>
<sequence length="319" mass="35605">MWKTILRRVLIMIPQLLIVSILTFMLAKLMPGDPFSGRIGPHTDIHQLNALRHAAGLDQPWYQQYIHWMGNVFHGDFGQSFQLKAPVRTIIGDRLGNTVYLSLIAMFLTYLIAIGMALIAARKENSRLDRGLVLWNSFVYTMPSYLFYLFGIFIFGYVLGIFPTSGTVDATANGFFEILISRLYHMILPALTVAIIGTTATFTYLRTGILDEAKQEYVKLARAKGVPEKKIMTKHILRNAFLPIASTMGYSITAIFGGMIIAETIFSFPGVGKLFIDSVLTRDYPIVTTLVLFNGALAVVGGLLSDIIMSIVDPRIRIQ</sequence>
<dbReference type="CDD" id="cd06261">
    <property type="entry name" value="TM_PBP2"/>
    <property type="match status" value="1"/>
</dbReference>
<feature type="domain" description="ABC transmembrane type-1" evidence="8">
    <location>
        <begin position="95"/>
        <end position="305"/>
    </location>
</feature>
<evidence type="ECO:0000256" key="4">
    <source>
        <dbReference type="ARBA" id="ARBA00022692"/>
    </source>
</evidence>
<evidence type="ECO:0000256" key="6">
    <source>
        <dbReference type="ARBA" id="ARBA00023136"/>
    </source>
</evidence>
<evidence type="ECO:0000256" key="7">
    <source>
        <dbReference type="RuleBase" id="RU363032"/>
    </source>
</evidence>
<reference evidence="9 10" key="1">
    <citation type="submission" date="2020-08" db="EMBL/GenBank/DDBJ databases">
        <title>Genome sequence of Weissella diestrammenae KACC 16890T.</title>
        <authorList>
            <person name="Hyun D.-W."/>
            <person name="Bae J.-W."/>
        </authorList>
    </citation>
    <scope>NUCLEOTIDE SEQUENCE [LARGE SCALE GENOMIC DNA]</scope>
    <source>
        <strain evidence="9 10">KACC 16890</strain>
    </source>
</reference>
<dbReference type="KEGG" id="wdi:H9L19_04655"/>
<name>A0A7G9T3P0_9LACO</name>
<comment type="subcellular location">
    <subcellularLocation>
        <location evidence="1 7">Cell membrane</location>
        <topology evidence="1 7">Multi-pass membrane protein</topology>
    </subcellularLocation>
</comment>
<organism evidence="9 10">
    <name type="scientific">Weissella diestrammenae</name>
    <dbReference type="NCBI Taxonomy" id="1162633"/>
    <lineage>
        <taxon>Bacteria</taxon>
        <taxon>Bacillati</taxon>
        <taxon>Bacillota</taxon>
        <taxon>Bacilli</taxon>
        <taxon>Lactobacillales</taxon>
        <taxon>Lactobacillaceae</taxon>
        <taxon>Weissella</taxon>
    </lineage>
</organism>
<dbReference type="Pfam" id="PF19300">
    <property type="entry name" value="BPD_transp_1_N"/>
    <property type="match status" value="1"/>
</dbReference>
<evidence type="ECO:0000256" key="1">
    <source>
        <dbReference type="ARBA" id="ARBA00004651"/>
    </source>
</evidence>
<dbReference type="PROSITE" id="PS50928">
    <property type="entry name" value="ABC_TM1"/>
    <property type="match status" value="1"/>
</dbReference>
<keyword evidence="3" id="KW-1003">Cell membrane</keyword>
<dbReference type="Proteomes" id="UP000515800">
    <property type="component" value="Chromosome"/>
</dbReference>
<dbReference type="SUPFAM" id="SSF161098">
    <property type="entry name" value="MetI-like"/>
    <property type="match status" value="1"/>
</dbReference>
<keyword evidence="4 7" id="KW-0812">Transmembrane</keyword>
<accession>A0A7G9T3P0</accession>
<feature type="transmembrane region" description="Helical" evidence="7">
    <location>
        <begin position="133"/>
        <end position="163"/>
    </location>
</feature>
<dbReference type="GO" id="GO:0005886">
    <property type="term" value="C:plasma membrane"/>
    <property type="evidence" value="ECO:0007669"/>
    <property type="project" value="UniProtKB-SubCell"/>
</dbReference>
<keyword evidence="2 7" id="KW-0813">Transport</keyword>
<comment type="similarity">
    <text evidence="7">Belongs to the binding-protein-dependent transport system permease family.</text>
</comment>
<keyword evidence="6 7" id="KW-0472">Membrane</keyword>
<evidence type="ECO:0000256" key="2">
    <source>
        <dbReference type="ARBA" id="ARBA00022448"/>
    </source>
</evidence>
<dbReference type="InterPro" id="IPR045621">
    <property type="entry name" value="BPD_transp_1_N"/>
</dbReference>
<feature type="transmembrane region" description="Helical" evidence="7">
    <location>
        <begin position="9"/>
        <end position="27"/>
    </location>
</feature>
<dbReference type="AlphaFoldDB" id="A0A7G9T3P0"/>
<gene>
    <name evidence="9" type="ORF">H9L19_04655</name>
</gene>
<feature type="transmembrane region" description="Helical" evidence="7">
    <location>
        <begin position="286"/>
        <end position="312"/>
    </location>
</feature>
<evidence type="ECO:0000313" key="10">
    <source>
        <dbReference type="Proteomes" id="UP000515800"/>
    </source>
</evidence>
<evidence type="ECO:0000259" key="8">
    <source>
        <dbReference type="PROSITE" id="PS50928"/>
    </source>
</evidence>
<dbReference type="GO" id="GO:0055085">
    <property type="term" value="P:transmembrane transport"/>
    <property type="evidence" value="ECO:0007669"/>
    <property type="project" value="InterPro"/>
</dbReference>
<feature type="transmembrane region" description="Helical" evidence="7">
    <location>
        <begin position="183"/>
        <end position="205"/>
    </location>
</feature>
<feature type="transmembrane region" description="Helical" evidence="7">
    <location>
        <begin position="99"/>
        <end position="121"/>
    </location>
</feature>
<dbReference type="Pfam" id="PF00528">
    <property type="entry name" value="BPD_transp_1"/>
    <property type="match status" value="1"/>
</dbReference>
<dbReference type="InterPro" id="IPR035906">
    <property type="entry name" value="MetI-like_sf"/>
</dbReference>
<dbReference type="PANTHER" id="PTHR43163:SF6">
    <property type="entry name" value="DIPEPTIDE TRANSPORT SYSTEM PERMEASE PROTEIN DPPB-RELATED"/>
    <property type="match status" value="1"/>
</dbReference>